<dbReference type="Gene3D" id="1.10.510.10">
    <property type="entry name" value="Transferase(Phosphotransferase) domain 1"/>
    <property type="match status" value="1"/>
</dbReference>
<keyword evidence="9" id="KW-0460">Magnesium</keyword>
<evidence type="ECO:0000256" key="1">
    <source>
        <dbReference type="ARBA" id="ARBA00009196"/>
    </source>
</evidence>
<evidence type="ECO:0000256" key="8">
    <source>
        <dbReference type="ARBA" id="ARBA00022840"/>
    </source>
</evidence>
<sequence length="305" mass="35979">MVMKVGNLCCLVALILFASPTIVLLKSNHSGVLNKVMQMEIAYSRYTMKQLPGYYTEHIYYPRTFRQHNCGIRQRRQKRKYILDVLEIWSHSFCFVTRGLSHLHSISRIRSQAFPLLSHQMFSYYFFFLLLIFSGKEANIYHVKNKENVDFAIKVYMTSIMPFKSRDKYVKGDFRMRHGYSKSTEKEYRNLLRINQSGLISAPKPLRLKGVVLLMTFVGKDGIPAPKLKDVCFHESDFIHDIRTLFQKCRLVHADLSEYNLLYLDGRVWMIDVSQPRNVRKSNFPTHWDITNIFIYKGDMIQNTF</sequence>
<evidence type="ECO:0000256" key="7">
    <source>
        <dbReference type="ARBA" id="ARBA00022777"/>
    </source>
</evidence>
<comment type="similarity">
    <text evidence="1">Belongs to the protein kinase superfamily. RIO-type Ser/Thr kinase family.</text>
</comment>
<keyword evidence="7" id="KW-0418">Kinase</keyword>
<dbReference type="EC" id="2.7.11.1" evidence="2"/>
<dbReference type="InterPro" id="IPR018934">
    <property type="entry name" value="RIO_dom"/>
</dbReference>
<dbReference type="InterPro" id="IPR000687">
    <property type="entry name" value="RIO_kinase"/>
</dbReference>
<dbReference type="GO" id="GO:0046872">
    <property type="term" value="F:metal ion binding"/>
    <property type="evidence" value="ECO:0007669"/>
    <property type="project" value="UniProtKB-KW"/>
</dbReference>
<dbReference type="Proteomes" id="UP000269396">
    <property type="component" value="Unassembled WGS sequence"/>
</dbReference>
<dbReference type="SMART" id="SM00090">
    <property type="entry name" value="RIO"/>
    <property type="match status" value="1"/>
</dbReference>
<keyword evidence="13" id="KW-1185">Reference proteome</keyword>
<evidence type="ECO:0000256" key="10">
    <source>
        <dbReference type="ARBA" id="ARBA00047899"/>
    </source>
</evidence>
<keyword evidence="4" id="KW-0808">Transferase</keyword>
<protein>
    <recommendedName>
        <fullName evidence="2">non-specific serine/threonine protein kinase</fullName>
        <ecNumber evidence="2">2.7.11.1</ecNumber>
    </recommendedName>
</protein>
<accession>A0A183NKQ7</accession>
<dbReference type="STRING" id="31246.A0A183NKQ7"/>
<dbReference type="EMBL" id="UZAL01003981">
    <property type="protein sequence ID" value="VDO88918.1"/>
    <property type="molecule type" value="Genomic_DNA"/>
</dbReference>
<evidence type="ECO:0000313" key="12">
    <source>
        <dbReference type="EMBL" id="VDO88918.1"/>
    </source>
</evidence>
<evidence type="ECO:0000256" key="11">
    <source>
        <dbReference type="ARBA" id="ARBA00048679"/>
    </source>
</evidence>
<name>A0A183NKQ7_9TREM</name>
<dbReference type="InterPro" id="IPR018935">
    <property type="entry name" value="RIO_kinase_CS"/>
</dbReference>
<evidence type="ECO:0000256" key="5">
    <source>
        <dbReference type="ARBA" id="ARBA00022723"/>
    </source>
</evidence>
<evidence type="ECO:0000256" key="9">
    <source>
        <dbReference type="ARBA" id="ARBA00022842"/>
    </source>
</evidence>
<comment type="catalytic activity">
    <reaction evidence="10">
        <text>L-threonyl-[protein] + ATP = O-phospho-L-threonyl-[protein] + ADP + H(+)</text>
        <dbReference type="Rhea" id="RHEA:46608"/>
        <dbReference type="Rhea" id="RHEA-COMP:11060"/>
        <dbReference type="Rhea" id="RHEA-COMP:11605"/>
        <dbReference type="ChEBI" id="CHEBI:15378"/>
        <dbReference type="ChEBI" id="CHEBI:30013"/>
        <dbReference type="ChEBI" id="CHEBI:30616"/>
        <dbReference type="ChEBI" id="CHEBI:61977"/>
        <dbReference type="ChEBI" id="CHEBI:456216"/>
        <dbReference type="EC" id="2.7.11.1"/>
    </reaction>
</comment>
<evidence type="ECO:0000256" key="3">
    <source>
        <dbReference type="ARBA" id="ARBA00022527"/>
    </source>
</evidence>
<dbReference type="PANTHER" id="PTHR45723">
    <property type="entry name" value="SERINE/THREONINE-PROTEIN KINASE RIO1"/>
    <property type="match status" value="1"/>
</dbReference>
<comment type="catalytic activity">
    <reaction evidence="11">
        <text>L-seryl-[protein] + ATP = O-phospho-L-seryl-[protein] + ADP + H(+)</text>
        <dbReference type="Rhea" id="RHEA:17989"/>
        <dbReference type="Rhea" id="RHEA-COMP:9863"/>
        <dbReference type="Rhea" id="RHEA-COMP:11604"/>
        <dbReference type="ChEBI" id="CHEBI:15378"/>
        <dbReference type="ChEBI" id="CHEBI:29999"/>
        <dbReference type="ChEBI" id="CHEBI:30616"/>
        <dbReference type="ChEBI" id="CHEBI:83421"/>
        <dbReference type="ChEBI" id="CHEBI:456216"/>
        <dbReference type="EC" id="2.7.11.1"/>
    </reaction>
</comment>
<proteinExistence type="inferred from homology"/>
<keyword evidence="6" id="KW-0547">Nucleotide-binding</keyword>
<keyword evidence="3" id="KW-0723">Serine/threonine-protein kinase</keyword>
<dbReference type="GO" id="GO:0005524">
    <property type="term" value="F:ATP binding"/>
    <property type="evidence" value="ECO:0007669"/>
    <property type="project" value="UniProtKB-KW"/>
</dbReference>
<dbReference type="GO" id="GO:0004674">
    <property type="term" value="F:protein serine/threonine kinase activity"/>
    <property type="evidence" value="ECO:0007669"/>
    <property type="project" value="UniProtKB-KW"/>
</dbReference>
<dbReference type="SUPFAM" id="SSF56112">
    <property type="entry name" value="Protein kinase-like (PK-like)"/>
    <property type="match status" value="1"/>
</dbReference>
<keyword evidence="8" id="KW-0067">ATP-binding</keyword>
<dbReference type="PROSITE" id="PS01245">
    <property type="entry name" value="RIO1"/>
    <property type="match status" value="1"/>
</dbReference>
<keyword evidence="5" id="KW-0479">Metal-binding</keyword>
<gene>
    <name evidence="12" type="ORF">SMTD_LOCUS2693</name>
</gene>
<dbReference type="AlphaFoldDB" id="A0A183NKQ7"/>
<evidence type="ECO:0000256" key="4">
    <source>
        <dbReference type="ARBA" id="ARBA00022679"/>
    </source>
</evidence>
<reference evidence="12 13" key="1">
    <citation type="submission" date="2018-11" db="EMBL/GenBank/DDBJ databases">
        <authorList>
            <consortium name="Pathogen Informatics"/>
        </authorList>
    </citation>
    <scope>NUCLEOTIDE SEQUENCE [LARGE SCALE GENOMIC DNA]</scope>
    <source>
        <strain>Denwood</strain>
        <strain evidence="13">Zambia</strain>
    </source>
</reference>
<evidence type="ECO:0000256" key="2">
    <source>
        <dbReference type="ARBA" id="ARBA00012513"/>
    </source>
</evidence>
<evidence type="ECO:0000313" key="13">
    <source>
        <dbReference type="Proteomes" id="UP000269396"/>
    </source>
</evidence>
<dbReference type="InterPro" id="IPR051272">
    <property type="entry name" value="RIO-type_Ser/Thr_kinase"/>
</dbReference>
<evidence type="ECO:0000256" key="6">
    <source>
        <dbReference type="ARBA" id="ARBA00022741"/>
    </source>
</evidence>
<organism evidence="12 13">
    <name type="scientific">Schistosoma mattheei</name>
    <dbReference type="NCBI Taxonomy" id="31246"/>
    <lineage>
        <taxon>Eukaryota</taxon>
        <taxon>Metazoa</taxon>
        <taxon>Spiralia</taxon>
        <taxon>Lophotrochozoa</taxon>
        <taxon>Platyhelminthes</taxon>
        <taxon>Trematoda</taxon>
        <taxon>Digenea</taxon>
        <taxon>Strigeidida</taxon>
        <taxon>Schistosomatoidea</taxon>
        <taxon>Schistosomatidae</taxon>
        <taxon>Schistosoma</taxon>
    </lineage>
</organism>
<dbReference type="Pfam" id="PF01163">
    <property type="entry name" value="RIO1"/>
    <property type="match status" value="1"/>
</dbReference>
<dbReference type="InterPro" id="IPR011009">
    <property type="entry name" value="Kinase-like_dom_sf"/>
</dbReference>
<dbReference type="Gene3D" id="3.30.200.20">
    <property type="entry name" value="Phosphorylase Kinase, domain 1"/>
    <property type="match status" value="1"/>
</dbReference>